<dbReference type="InterPro" id="IPR005821">
    <property type="entry name" value="Ion_trans_dom"/>
</dbReference>
<evidence type="ECO:0000256" key="5">
    <source>
        <dbReference type="SAM" id="Phobius"/>
    </source>
</evidence>
<feature type="transmembrane region" description="Helical" evidence="5">
    <location>
        <begin position="122"/>
        <end position="143"/>
    </location>
</feature>
<dbReference type="GO" id="GO:0075509">
    <property type="term" value="P:endocytosis involved in viral entry into host cell"/>
    <property type="evidence" value="ECO:0007669"/>
    <property type="project" value="TreeGrafter"/>
</dbReference>
<dbReference type="PANTHER" id="PTHR46768">
    <property type="entry name" value="TWO PORE CALCIUM CHANNEL PROTEIN 2"/>
    <property type="match status" value="1"/>
</dbReference>
<evidence type="ECO:0000313" key="8">
    <source>
        <dbReference type="Proteomes" id="UP000545574"/>
    </source>
</evidence>
<dbReference type="Gene3D" id="1.20.120.350">
    <property type="entry name" value="Voltage-gated potassium channels. Chain C"/>
    <property type="match status" value="1"/>
</dbReference>
<organism evidence="7 8">
    <name type="scientific">Panurus biarmicus</name>
    <name type="common">Bearded tit</name>
    <dbReference type="NCBI Taxonomy" id="181101"/>
    <lineage>
        <taxon>Eukaryota</taxon>
        <taxon>Metazoa</taxon>
        <taxon>Chordata</taxon>
        <taxon>Craniata</taxon>
        <taxon>Vertebrata</taxon>
        <taxon>Euteleostomi</taxon>
        <taxon>Archelosauria</taxon>
        <taxon>Archosauria</taxon>
        <taxon>Dinosauria</taxon>
        <taxon>Saurischia</taxon>
        <taxon>Theropoda</taxon>
        <taxon>Coelurosauria</taxon>
        <taxon>Aves</taxon>
        <taxon>Neognathae</taxon>
        <taxon>Neoaves</taxon>
        <taxon>Telluraves</taxon>
        <taxon>Australaves</taxon>
        <taxon>Passeriformes</taxon>
        <taxon>Sylvioidea</taxon>
        <taxon>Sylviidae</taxon>
        <taxon>Sylviidae incertae sedis</taxon>
        <taxon>Panurus</taxon>
    </lineage>
</organism>
<feature type="domain" description="Ion transport" evidence="6">
    <location>
        <begin position="49"/>
        <end position="271"/>
    </location>
</feature>
<feature type="transmembrane region" description="Helical" evidence="5">
    <location>
        <begin position="180"/>
        <end position="203"/>
    </location>
</feature>
<dbReference type="GO" id="GO:0015280">
    <property type="term" value="F:ligand-gated sodium channel activity"/>
    <property type="evidence" value="ECO:0007669"/>
    <property type="project" value="TreeGrafter"/>
</dbReference>
<accession>A0A7K6MU14</accession>
<feature type="non-terminal residue" evidence="7">
    <location>
        <position position="1"/>
    </location>
</feature>
<evidence type="ECO:0000256" key="3">
    <source>
        <dbReference type="ARBA" id="ARBA00022989"/>
    </source>
</evidence>
<proteinExistence type="predicted"/>
<feature type="transmembrane region" description="Helical" evidence="5">
    <location>
        <begin position="257"/>
        <end position="278"/>
    </location>
</feature>
<gene>
    <name evidence="7" type="primary">Tpcn2_1</name>
    <name evidence="7" type="ORF">PANBIA_R05468</name>
</gene>
<dbReference type="InterPro" id="IPR028798">
    <property type="entry name" value="TPC2"/>
</dbReference>
<evidence type="ECO:0000256" key="2">
    <source>
        <dbReference type="ARBA" id="ARBA00022692"/>
    </source>
</evidence>
<name>A0A7K6MU14_PANBI</name>
<dbReference type="Pfam" id="PF00520">
    <property type="entry name" value="Ion_trans"/>
    <property type="match status" value="1"/>
</dbReference>
<feature type="transmembrane region" description="Helical" evidence="5">
    <location>
        <begin position="92"/>
        <end position="110"/>
    </location>
</feature>
<dbReference type="PANTHER" id="PTHR46768:SF1">
    <property type="entry name" value="TWO PORE CHANNEL PROTEIN 2"/>
    <property type="match status" value="1"/>
</dbReference>
<comment type="subcellular location">
    <subcellularLocation>
        <location evidence="1">Membrane</location>
        <topology evidence="1">Multi-pass membrane protein</topology>
    </subcellularLocation>
</comment>
<feature type="non-terminal residue" evidence="7">
    <location>
        <position position="408"/>
    </location>
</feature>
<keyword evidence="2 5" id="KW-0812">Transmembrane</keyword>
<sequence length="408" mass="46632">GAGADNDLYINQAIVFIEDAIQYRSINHRVDSKSLWLYRWYYSRTCQWILSLTITTILALAFVEEPSSLTVTSDVRYRLPAWNPPCGLTESIELLCFLVFVVDVSVKSYLIGWKEFWKNKWLMAYILTLIVSLADWIVSLSFFCKESVRIRRILRPFFLLQNSSMMKKTLKSINSTLPEMASVVLLLAVHLSLFTMFAMLLFARTKFEVHLESSNTCIVFLYAGDFHTHWLTLIPSVTFSAFVESLCALLSPKLLSLFHLYYHSFLFFSSLSSFLLTLKSVQSSLFRRRLGIRAAFEVLSSLKETPASAQQSCVSVGALLQVLQKAEMDSRCKQAIMRSLKMCSCDQLSAAQFQKLFEELDKDAIKQHPPSPEYQSHFMQKMQFAFGHPYFGYLGNVVALANIISICV</sequence>
<evidence type="ECO:0000313" key="7">
    <source>
        <dbReference type="EMBL" id="NWW40550.1"/>
    </source>
</evidence>
<reference evidence="7 8" key="1">
    <citation type="submission" date="2019-09" db="EMBL/GenBank/DDBJ databases">
        <title>Bird 10,000 Genomes (B10K) Project - Family phase.</title>
        <authorList>
            <person name="Zhang G."/>
        </authorList>
    </citation>
    <scope>NUCLEOTIDE SEQUENCE [LARGE SCALE GENOMIC DNA]</scope>
    <source>
        <strain evidence="7">B10K-DU-030-18</strain>
    </source>
</reference>
<dbReference type="GO" id="GO:0022832">
    <property type="term" value="F:voltage-gated channel activity"/>
    <property type="evidence" value="ECO:0007669"/>
    <property type="project" value="InterPro"/>
</dbReference>
<protein>
    <submittedName>
        <fullName evidence="7">TPC2 protein</fullName>
    </submittedName>
</protein>
<dbReference type="EMBL" id="VZRT01005320">
    <property type="protein sequence ID" value="NWW40550.1"/>
    <property type="molecule type" value="Genomic_DNA"/>
</dbReference>
<comment type="caution">
    <text evidence="7">The sequence shown here is derived from an EMBL/GenBank/DDBJ whole genome shotgun (WGS) entry which is preliminary data.</text>
</comment>
<dbReference type="GO" id="GO:0005765">
    <property type="term" value="C:lysosomal membrane"/>
    <property type="evidence" value="ECO:0007669"/>
    <property type="project" value="InterPro"/>
</dbReference>
<keyword evidence="3 5" id="KW-1133">Transmembrane helix</keyword>
<keyword evidence="4 5" id="KW-0472">Membrane</keyword>
<evidence type="ECO:0000259" key="6">
    <source>
        <dbReference type="Pfam" id="PF00520"/>
    </source>
</evidence>
<dbReference type="GO" id="GO:0019722">
    <property type="term" value="P:calcium-mediated signaling"/>
    <property type="evidence" value="ECO:0007669"/>
    <property type="project" value="TreeGrafter"/>
</dbReference>
<dbReference type="GO" id="GO:0097682">
    <property type="term" value="F:intracellularly phosphatidylinositol-3,5-bisphosphate-gated monatomic cation channel activity"/>
    <property type="evidence" value="ECO:0007669"/>
    <property type="project" value="TreeGrafter"/>
</dbReference>
<keyword evidence="8" id="KW-1185">Reference proteome</keyword>
<evidence type="ECO:0000256" key="1">
    <source>
        <dbReference type="ARBA" id="ARBA00004141"/>
    </source>
</evidence>
<dbReference type="Proteomes" id="UP000545574">
    <property type="component" value="Unassembled WGS sequence"/>
</dbReference>
<dbReference type="AlphaFoldDB" id="A0A7K6MU14"/>
<evidence type="ECO:0000256" key="4">
    <source>
        <dbReference type="ARBA" id="ARBA00023136"/>
    </source>
</evidence>
<dbReference type="InterPro" id="IPR027359">
    <property type="entry name" value="Volt_channel_dom_sf"/>
</dbReference>
<feature type="transmembrane region" description="Helical" evidence="5">
    <location>
        <begin position="45"/>
        <end position="63"/>
    </location>
</feature>